<keyword evidence="3" id="KW-1185">Reference proteome</keyword>
<dbReference type="PANTHER" id="PTHR33360">
    <property type="entry name" value="TRANSPOSASE FOR INSERTION SEQUENCE ELEMENT IS200"/>
    <property type="match status" value="1"/>
</dbReference>
<dbReference type="GO" id="GO:0006313">
    <property type="term" value="P:DNA transposition"/>
    <property type="evidence" value="ECO:0007669"/>
    <property type="project" value="InterPro"/>
</dbReference>
<dbReference type="Pfam" id="PF01797">
    <property type="entry name" value="Y1_Tnp"/>
    <property type="match status" value="1"/>
</dbReference>
<dbReference type="SUPFAM" id="SSF143422">
    <property type="entry name" value="Transposase IS200-like"/>
    <property type="match status" value="1"/>
</dbReference>
<dbReference type="AlphaFoldDB" id="A0A6N6RCJ3"/>
<evidence type="ECO:0000313" key="3">
    <source>
        <dbReference type="Proteomes" id="UP000468650"/>
    </source>
</evidence>
<feature type="domain" description="Transposase IS200-like" evidence="1">
    <location>
        <begin position="6"/>
        <end position="120"/>
    </location>
</feature>
<reference evidence="2 3" key="1">
    <citation type="submission" date="2019-09" db="EMBL/GenBank/DDBJ databases">
        <title>Genomes of family Cryomorphaceae.</title>
        <authorList>
            <person name="Bowman J.P."/>
        </authorList>
    </citation>
    <scope>NUCLEOTIDE SEQUENCE [LARGE SCALE GENOMIC DNA]</scope>
    <source>
        <strain evidence="2 3">LMG 25704</strain>
    </source>
</reference>
<evidence type="ECO:0000313" key="2">
    <source>
        <dbReference type="EMBL" id="KAB2804301.1"/>
    </source>
</evidence>
<dbReference type="OrthoDB" id="9797997at2"/>
<sequence>MGRHSQVNIVIHLVWATKKRLPLLNLSRIALARSEFRRVLKSSNAVLIECSGYRDHIHVLIRVHDDVNFQTLIRKLKGASSFSINKEYEPIPKFQWQRGYYAQSVGKKELEMVRKYVRDQWCKHEYEWVMKELESTSFNSSSS</sequence>
<proteinExistence type="predicted"/>
<dbReference type="InterPro" id="IPR036515">
    <property type="entry name" value="Transposase_17_sf"/>
</dbReference>
<comment type="caution">
    <text evidence="2">The sequence shown here is derived from an EMBL/GenBank/DDBJ whole genome shotgun (WGS) entry which is preliminary data.</text>
</comment>
<protein>
    <submittedName>
        <fullName evidence="2">IS200/IS605 family transposase</fullName>
    </submittedName>
</protein>
<dbReference type="EMBL" id="WBVO01000019">
    <property type="protein sequence ID" value="KAB2804301.1"/>
    <property type="molecule type" value="Genomic_DNA"/>
</dbReference>
<organism evidence="2 3">
    <name type="scientific">Phaeocystidibacter luteus</name>
    <dbReference type="NCBI Taxonomy" id="911197"/>
    <lineage>
        <taxon>Bacteria</taxon>
        <taxon>Pseudomonadati</taxon>
        <taxon>Bacteroidota</taxon>
        <taxon>Flavobacteriia</taxon>
        <taxon>Flavobacteriales</taxon>
        <taxon>Phaeocystidibacteraceae</taxon>
        <taxon>Phaeocystidibacter</taxon>
    </lineage>
</organism>
<evidence type="ECO:0000259" key="1">
    <source>
        <dbReference type="SMART" id="SM01321"/>
    </source>
</evidence>
<dbReference type="NCBIfam" id="NF033573">
    <property type="entry name" value="transpos_IS200"/>
    <property type="match status" value="1"/>
</dbReference>
<dbReference type="GO" id="GO:0004803">
    <property type="term" value="F:transposase activity"/>
    <property type="evidence" value="ECO:0007669"/>
    <property type="project" value="InterPro"/>
</dbReference>
<dbReference type="SMART" id="SM01321">
    <property type="entry name" value="Y1_Tnp"/>
    <property type="match status" value="1"/>
</dbReference>
<name>A0A6N6RCJ3_9FLAO</name>
<dbReference type="RefSeq" id="WP_151668523.1">
    <property type="nucleotide sequence ID" value="NZ_WBVO01000019.1"/>
</dbReference>
<dbReference type="PANTHER" id="PTHR33360:SF2">
    <property type="entry name" value="TRANSPOSASE FOR INSERTION SEQUENCE ELEMENT IS200"/>
    <property type="match status" value="1"/>
</dbReference>
<accession>A0A6N6RCJ3</accession>
<gene>
    <name evidence="2" type="primary">tnpA</name>
    <name evidence="2" type="ORF">F8C67_14160</name>
</gene>
<dbReference type="InterPro" id="IPR002686">
    <property type="entry name" value="Transposase_17"/>
</dbReference>
<dbReference type="Gene3D" id="3.30.70.1290">
    <property type="entry name" value="Transposase IS200-like"/>
    <property type="match status" value="1"/>
</dbReference>
<dbReference type="Proteomes" id="UP000468650">
    <property type="component" value="Unassembled WGS sequence"/>
</dbReference>
<dbReference type="GO" id="GO:0003677">
    <property type="term" value="F:DNA binding"/>
    <property type="evidence" value="ECO:0007669"/>
    <property type="project" value="InterPro"/>
</dbReference>